<evidence type="ECO:0000313" key="6">
    <source>
        <dbReference type="EMBL" id="MCO6161058.1"/>
    </source>
</evidence>
<keyword evidence="4" id="KW-0804">Transcription</keyword>
<dbReference type="SUPFAM" id="SSF53850">
    <property type="entry name" value="Periplasmic binding protein-like II"/>
    <property type="match status" value="1"/>
</dbReference>
<organism evidence="6 7">
    <name type="scientific">Asaia lannensis NBRC 102526</name>
    <dbReference type="NCBI Taxonomy" id="1307926"/>
    <lineage>
        <taxon>Bacteria</taxon>
        <taxon>Pseudomonadati</taxon>
        <taxon>Pseudomonadota</taxon>
        <taxon>Alphaproteobacteria</taxon>
        <taxon>Acetobacterales</taxon>
        <taxon>Acetobacteraceae</taxon>
        <taxon>Asaia</taxon>
    </lineage>
</organism>
<dbReference type="Gene3D" id="3.40.190.10">
    <property type="entry name" value="Periplasmic binding protein-like II"/>
    <property type="match status" value="2"/>
</dbReference>
<evidence type="ECO:0000313" key="7">
    <source>
        <dbReference type="Proteomes" id="UP001523401"/>
    </source>
</evidence>
<comment type="caution">
    <text evidence="6">The sequence shown here is derived from an EMBL/GenBank/DDBJ whole genome shotgun (WGS) entry which is preliminary data.</text>
</comment>
<protein>
    <submittedName>
        <fullName evidence="6">LysR substrate-binding domain-containing protein</fullName>
    </submittedName>
</protein>
<dbReference type="PRINTS" id="PR00039">
    <property type="entry name" value="HTHLYSR"/>
</dbReference>
<dbReference type="PANTHER" id="PTHR30419">
    <property type="entry name" value="HTH-TYPE TRANSCRIPTIONAL REGULATOR YBHD"/>
    <property type="match status" value="1"/>
</dbReference>
<dbReference type="InterPro" id="IPR005119">
    <property type="entry name" value="LysR_subst-bd"/>
</dbReference>
<dbReference type="InterPro" id="IPR050950">
    <property type="entry name" value="HTH-type_LysR_regulators"/>
</dbReference>
<dbReference type="Gene3D" id="1.10.10.10">
    <property type="entry name" value="Winged helix-like DNA-binding domain superfamily/Winged helix DNA-binding domain"/>
    <property type="match status" value="1"/>
</dbReference>
<name>A0ABT1CJL3_9PROT</name>
<dbReference type="Pfam" id="PF03466">
    <property type="entry name" value="LysR_substrate"/>
    <property type="match status" value="1"/>
</dbReference>
<dbReference type="InterPro" id="IPR036388">
    <property type="entry name" value="WH-like_DNA-bd_sf"/>
</dbReference>
<feature type="domain" description="HTH lysR-type" evidence="5">
    <location>
        <begin position="9"/>
        <end position="66"/>
    </location>
</feature>
<dbReference type="InterPro" id="IPR000847">
    <property type="entry name" value="LysR_HTH_N"/>
</dbReference>
<accession>A0ABT1CJL3</accession>
<evidence type="ECO:0000256" key="1">
    <source>
        <dbReference type="ARBA" id="ARBA00009437"/>
    </source>
</evidence>
<evidence type="ECO:0000256" key="4">
    <source>
        <dbReference type="ARBA" id="ARBA00023163"/>
    </source>
</evidence>
<keyword evidence="7" id="KW-1185">Reference proteome</keyword>
<dbReference type="Pfam" id="PF00126">
    <property type="entry name" value="HTH_1"/>
    <property type="match status" value="1"/>
</dbReference>
<dbReference type="RefSeq" id="WP_252850039.1">
    <property type="nucleotide sequence ID" value="NZ_BAPW01000001.1"/>
</dbReference>
<proteinExistence type="inferred from homology"/>
<dbReference type="SUPFAM" id="SSF46785">
    <property type="entry name" value="Winged helix' DNA-binding domain"/>
    <property type="match status" value="1"/>
</dbReference>
<dbReference type="Proteomes" id="UP001523401">
    <property type="component" value="Unassembled WGS sequence"/>
</dbReference>
<dbReference type="PANTHER" id="PTHR30419:SF8">
    <property type="entry name" value="NITROGEN ASSIMILATION TRANSCRIPTIONAL ACTIVATOR-RELATED"/>
    <property type="match status" value="1"/>
</dbReference>
<keyword evidence="3" id="KW-0238">DNA-binding</keyword>
<reference evidence="6 7" key="1">
    <citation type="submission" date="2022-06" db="EMBL/GenBank/DDBJ databases">
        <title>Whole-genome of Asaia lannensis strain LMG 27011T.</title>
        <authorList>
            <person name="Sombolestani A."/>
        </authorList>
    </citation>
    <scope>NUCLEOTIDE SEQUENCE [LARGE SCALE GENOMIC DNA]</scope>
    <source>
        <strain evidence="6 7">NBRC 102526</strain>
    </source>
</reference>
<comment type="similarity">
    <text evidence="1">Belongs to the LysR transcriptional regulatory family.</text>
</comment>
<dbReference type="PROSITE" id="PS50931">
    <property type="entry name" value="HTH_LYSR"/>
    <property type="match status" value="1"/>
</dbReference>
<keyword evidence="2" id="KW-0805">Transcription regulation</keyword>
<dbReference type="InterPro" id="IPR036390">
    <property type="entry name" value="WH_DNA-bd_sf"/>
</dbReference>
<evidence type="ECO:0000256" key="3">
    <source>
        <dbReference type="ARBA" id="ARBA00023125"/>
    </source>
</evidence>
<evidence type="ECO:0000259" key="5">
    <source>
        <dbReference type="PROSITE" id="PS50931"/>
    </source>
</evidence>
<gene>
    <name evidence="6" type="ORF">NF685_13540</name>
</gene>
<dbReference type="EMBL" id="JAMXQU010000014">
    <property type="protein sequence ID" value="MCO6161058.1"/>
    <property type="molecule type" value="Genomic_DNA"/>
</dbReference>
<evidence type="ECO:0000256" key="2">
    <source>
        <dbReference type="ARBA" id="ARBA00023015"/>
    </source>
</evidence>
<sequence>MMDTLVFRLKFRQLLLLRQISLEPSLNRAARSLNLSQPTASKLLQDMETDLGVQLFERHAHGLTPTQAGLVAIRHAGQILADLGRLRHDLQAVSRGLSGTVSIGAIGAALHDIVTPVLATLVRSHPDISVTLQVTTSDDLMEMLQSGRIDLALGRPMDGIASGLLDIEELSSEPLLVVAGARNALHDSPGLTLEQLSRERWIVQTRPSPMRVALERIFTLARLPVPAHPIELSSILATIDLLTQSDMLSALPRSIYRLFEPAGIIRELPVSLPDLIGPYHLMRMHERAMTPAIAYLANALKQQAIGLSDNPIQQV</sequence>